<dbReference type="Proteomes" id="UP000295727">
    <property type="component" value="Chromosome 2"/>
</dbReference>
<dbReference type="AlphaFoldDB" id="A0A4P7CS58"/>
<keyword evidence="2" id="KW-1185">Reference proteome</keyword>
<reference evidence="1 2" key="1">
    <citation type="submission" date="2019-03" db="EMBL/GenBank/DDBJ databases">
        <title>Paraburkholderia sp. 7MH5, isolated from subtropical forest soil.</title>
        <authorList>
            <person name="Gao Z.-H."/>
            <person name="Qiu L.-H."/>
        </authorList>
    </citation>
    <scope>NUCLEOTIDE SEQUENCE [LARGE SCALE GENOMIC DNA]</scope>
    <source>
        <strain evidence="1 2">7MH5</strain>
    </source>
</reference>
<accession>A0A4P7CS58</accession>
<dbReference type="KEGG" id="ppai:E1956_15970"/>
<dbReference type="OrthoDB" id="5671250at2"/>
<sequence length="329" mass="37085">MSDETFPIDFGNTMDNLITTPLGRNLNLVCKKNTTLFTDESAKEVLVPEKYVLLKITTIASGYALQKVYGHPNVTTTFRKSADPQPALVVPTFHAQLVFFDSTKAESGSTKHDINVTRDAWYYLGVDHAGATWCRNVSFEPADARKNRYLTEQIHFPPGADKNVHGFFLMQDEAQRGKDSRQLEARGVSLDNPYGDRISCRKSESTASNIMFHIGGFYVARAALGHAKWLGGSEGCFTFIPKESVHSTPEEASRVTVENAFLSNRTWVNLTRKIETYRDNDPQKRFIVEVEPRNDYARDSMKNIIMLSGALDRQIRHYVNGVISNPFSF</sequence>
<name>A0A4P7CS58_9BURK</name>
<gene>
    <name evidence="1" type="ORF">E1956_15970</name>
</gene>
<organism evidence="1 2">
    <name type="scientific">Paraburkholderia pallida</name>
    <dbReference type="NCBI Taxonomy" id="2547399"/>
    <lineage>
        <taxon>Bacteria</taxon>
        <taxon>Pseudomonadati</taxon>
        <taxon>Pseudomonadota</taxon>
        <taxon>Betaproteobacteria</taxon>
        <taxon>Burkholderiales</taxon>
        <taxon>Burkholderiaceae</taxon>
        <taxon>Paraburkholderia</taxon>
    </lineage>
</organism>
<proteinExistence type="predicted"/>
<evidence type="ECO:0000313" key="1">
    <source>
        <dbReference type="EMBL" id="QBQ98770.1"/>
    </source>
</evidence>
<protein>
    <submittedName>
        <fullName evidence="1">Uncharacterized protein</fullName>
    </submittedName>
</protein>
<dbReference type="RefSeq" id="WP_134750881.1">
    <property type="nucleotide sequence ID" value="NZ_CP038149.1"/>
</dbReference>
<evidence type="ECO:0000313" key="2">
    <source>
        <dbReference type="Proteomes" id="UP000295727"/>
    </source>
</evidence>
<dbReference type="EMBL" id="CP038149">
    <property type="protein sequence ID" value="QBQ98770.1"/>
    <property type="molecule type" value="Genomic_DNA"/>
</dbReference>